<keyword evidence="1" id="KW-1133">Transmembrane helix</keyword>
<keyword evidence="1" id="KW-0812">Transmembrane</keyword>
<proteinExistence type="predicted"/>
<dbReference type="EMBL" id="SZUV01000010">
    <property type="protein sequence ID" value="TQN49177.1"/>
    <property type="molecule type" value="Genomic_DNA"/>
</dbReference>
<reference evidence="2 3" key="1">
    <citation type="submission" date="2019-03" db="EMBL/GenBank/DDBJ databases">
        <title>New insights into Acidothiobacillus thiooxidans sulfur metabolism through coupled gene expression, solution geochemistry, microscopy and spectroscopy analyses.</title>
        <authorList>
            <person name="Camacho D."/>
            <person name="Frazao R."/>
            <person name="Fouillen A."/>
            <person name="Nanci A."/>
            <person name="Lang B.F."/>
            <person name="Apte S.C."/>
            <person name="Baron C."/>
            <person name="Warren L.A."/>
        </authorList>
    </citation>
    <scope>NUCLEOTIDE SEQUENCE [LARGE SCALE GENOMIC DNA]</scope>
    <source>
        <strain evidence="2 3">ATCC 19377</strain>
    </source>
</reference>
<protein>
    <submittedName>
        <fullName evidence="2">Uncharacterized protein</fullName>
    </submittedName>
</protein>
<sequence>MGLKPQEQSWLHEYRGKSDEELALLSVYNGPGLDSPNRAALARHILDCRHAKIRDEREEKIFQQAERALKISNETARATSKQALLAMLAIIISLASAAALYLK</sequence>
<keyword evidence="1" id="KW-0472">Membrane</keyword>
<evidence type="ECO:0000256" key="1">
    <source>
        <dbReference type="SAM" id="Phobius"/>
    </source>
</evidence>
<dbReference type="RefSeq" id="WP_142090222.1">
    <property type="nucleotide sequence ID" value="NZ_SZUV01000010.1"/>
</dbReference>
<organism evidence="2 3">
    <name type="scientific">Acidithiobacillus thiooxidans ATCC 19377</name>
    <dbReference type="NCBI Taxonomy" id="637390"/>
    <lineage>
        <taxon>Bacteria</taxon>
        <taxon>Pseudomonadati</taxon>
        <taxon>Pseudomonadota</taxon>
        <taxon>Acidithiobacillia</taxon>
        <taxon>Acidithiobacillales</taxon>
        <taxon>Acidithiobacillaceae</taxon>
        <taxon>Acidithiobacillus</taxon>
    </lineage>
</organism>
<evidence type="ECO:0000313" key="2">
    <source>
        <dbReference type="EMBL" id="TQN49177.1"/>
    </source>
</evidence>
<gene>
    <name evidence="2" type="ORF">DLNHIDIE_03495</name>
</gene>
<accession>A0A543PYL9</accession>
<comment type="caution">
    <text evidence="2">The sequence shown here is derived from an EMBL/GenBank/DDBJ whole genome shotgun (WGS) entry which is preliminary data.</text>
</comment>
<dbReference type="AlphaFoldDB" id="A0A543PYL9"/>
<name>A0A543PYL9_ACITH</name>
<dbReference type="Proteomes" id="UP000315403">
    <property type="component" value="Unassembled WGS sequence"/>
</dbReference>
<feature type="transmembrane region" description="Helical" evidence="1">
    <location>
        <begin position="83"/>
        <end position="102"/>
    </location>
</feature>
<evidence type="ECO:0000313" key="3">
    <source>
        <dbReference type="Proteomes" id="UP000315403"/>
    </source>
</evidence>